<evidence type="ECO:0000313" key="1">
    <source>
        <dbReference type="EMBL" id="CAK9251250.1"/>
    </source>
</evidence>
<dbReference type="Proteomes" id="UP001497444">
    <property type="component" value="Unassembled WGS sequence"/>
</dbReference>
<gene>
    <name evidence="1" type="ORF">CSSPJE1EN1_LOCUS26628</name>
</gene>
<proteinExistence type="predicted"/>
<reference evidence="1" key="1">
    <citation type="submission" date="2024-02" db="EMBL/GenBank/DDBJ databases">
        <authorList>
            <consortium name="ELIXIR-Norway"/>
            <consortium name="Elixir Norway"/>
        </authorList>
    </citation>
    <scope>NUCLEOTIDE SEQUENCE</scope>
</reference>
<organism evidence="1 2">
    <name type="scientific">Sphagnum jensenii</name>
    <dbReference type="NCBI Taxonomy" id="128206"/>
    <lineage>
        <taxon>Eukaryota</taxon>
        <taxon>Viridiplantae</taxon>
        <taxon>Streptophyta</taxon>
        <taxon>Embryophyta</taxon>
        <taxon>Bryophyta</taxon>
        <taxon>Sphagnophytina</taxon>
        <taxon>Sphagnopsida</taxon>
        <taxon>Sphagnales</taxon>
        <taxon>Sphagnaceae</taxon>
        <taxon>Sphagnum</taxon>
    </lineage>
</organism>
<dbReference type="EMBL" id="CAXAQS010000347">
    <property type="protein sequence ID" value="CAK9251250.1"/>
    <property type="molecule type" value="Genomic_DNA"/>
</dbReference>
<keyword evidence="2" id="KW-1185">Reference proteome</keyword>
<sequence>MPEQVSISVRLEGPSEAAVRAAAVQMGVQVSQVKPRGDCWHLYGSRIVSVIGQKVTVTTLPRNRLE</sequence>
<comment type="caution">
    <text evidence="1">The sequence shown here is derived from an EMBL/GenBank/DDBJ whole genome shotgun (WGS) entry which is preliminary data.</text>
</comment>
<evidence type="ECO:0000313" key="2">
    <source>
        <dbReference type="Proteomes" id="UP001497444"/>
    </source>
</evidence>
<accession>A0ABP0VE60</accession>
<name>A0ABP0VE60_9BRYO</name>
<protein>
    <submittedName>
        <fullName evidence="1">Uncharacterized protein</fullName>
    </submittedName>
</protein>